<protein>
    <submittedName>
        <fullName evidence="1">Uncharacterized protein</fullName>
    </submittedName>
</protein>
<dbReference type="AlphaFoldDB" id="A0A6A5WXP4"/>
<organism evidence="1 2">
    <name type="scientific">Amniculicola lignicola CBS 123094</name>
    <dbReference type="NCBI Taxonomy" id="1392246"/>
    <lineage>
        <taxon>Eukaryota</taxon>
        <taxon>Fungi</taxon>
        <taxon>Dikarya</taxon>
        <taxon>Ascomycota</taxon>
        <taxon>Pezizomycotina</taxon>
        <taxon>Dothideomycetes</taxon>
        <taxon>Pleosporomycetidae</taxon>
        <taxon>Pleosporales</taxon>
        <taxon>Amniculicolaceae</taxon>
        <taxon>Amniculicola</taxon>
    </lineage>
</organism>
<keyword evidence="2" id="KW-1185">Reference proteome</keyword>
<sequence length="135" mass="15295">MKITLRTTGVFSMLVPSIIAVVLTTSSAAFANIGVPKFEKRYDGDVMFCKEEVYKDPCDRIPFGTGGFTLLWSYPIASTAKSMMMPKMPPGRSPPYWQCQFYEGLSCDGRSRVYRENSPALNMDFVMNSFRCKHF</sequence>
<dbReference type="EMBL" id="ML977577">
    <property type="protein sequence ID" value="KAF2002426.1"/>
    <property type="molecule type" value="Genomic_DNA"/>
</dbReference>
<evidence type="ECO:0000313" key="1">
    <source>
        <dbReference type="EMBL" id="KAF2002426.1"/>
    </source>
</evidence>
<accession>A0A6A5WXP4</accession>
<gene>
    <name evidence="1" type="ORF">P154DRAFT_573997</name>
</gene>
<reference evidence="1" key="1">
    <citation type="journal article" date="2020" name="Stud. Mycol.">
        <title>101 Dothideomycetes genomes: a test case for predicting lifestyles and emergence of pathogens.</title>
        <authorList>
            <person name="Haridas S."/>
            <person name="Albert R."/>
            <person name="Binder M."/>
            <person name="Bloem J."/>
            <person name="Labutti K."/>
            <person name="Salamov A."/>
            <person name="Andreopoulos B."/>
            <person name="Baker S."/>
            <person name="Barry K."/>
            <person name="Bills G."/>
            <person name="Bluhm B."/>
            <person name="Cannon C."/>
            <person name="Castanera R."/>
            <person name="Culley D."/>
            <person name="Daum C."/>
            <person name="Ezra D."/>
            <person name="Gonzalez J."/>
            <person name="Henrissat B."/>
            <person name="Kuo A."/>
            <person name="Liang C."/>
            <person name="Lipzen A."/>
            <person name="Lutzoni F."/>
            <person name="Magnuson J."/>
            <person name="Mondo S."/>
            <person name="Nolan M."/>
            <person name="Ohm R."/>
            <person name="Pangilinan J."/>
            <person name="Park H.-J."/>
            <person name="Ramirez L."/>
            <person name="Alfaro M."/>
            <person name="Sun H."/>
            <person name="Tritt A."/>
            <person name="Yoshinaga Y."/>
            <person name="Zwiers L.-H."/>
            <person name="Turgeon B."/>
            <person name="Goodwin S."/>
            <person name="Spatafora J."/>
            <person name="Crous P."/>
            <person name="Grigoriev I."/>
        </authorList>
    </citation>
    <scope>NUCLEOTIDE SEQUENCE</scope>
    <source>
        <strain evidence="1">CBS 123094</strain>
    </source>
</reference>
<name>A0A6A5WXP4_9PLEO</name>
<dbReference type="Proteomes" id="UP000799779">
    <property type="component" value="Unassembled WGS sequence"/>
</dbReference>
<evidence type="ECO:0000313" key="2">
    <source>
        <dbReference type="Proteomes" id="UP000799779"/>
    </source>
</evidence>
<proteinExistence type="predicted"/>